<dbReference type="AlphaFoldDB" id="A0A2G2YIZ0"/>
<organism evidence="6 7">
    <name type="scientific">Capsicum annuum</name>
    <name type="common">Capsicum pepper</name>
    <dbReference type="NCBI Taxonomy" id="4072"/>
    <lineage>
        <taxon>Eukaryota</taxon>
        <taxon>Viridiplantae</taxon>
        <taxon>Streptophyta</taxon>
        <taxon>Embryophyta</taxon>
        <taxon>Tracheophyta</taxon>
        <taxon>Spermatophyta</taxon>
        <taxon>Magnoliopsida</taxon>
        <taxon>eudicotyledons</taxon>
        <taxon>Gunneridae</taxon>
        <taxon>Pentapetalae</taxon>
        <taxon>asterids</taxon>
        <taxon>lamiids</taxon>
        <taxon>Solanales</taxon>
        <taxon>Solanaceae</taxon>
        <taxon>Solanoideae</taxon>
        <taxon>Capsiceae</taxon>
        <taxon>Capsicum</taxon>
    </lineage>
</organism>
<dbReference type="Proteomes" id="UP000222542">
    <property type="component" value="Unassembled WGS sequence"/>
</dbReference>
<protein>
    <recommendedName>
        <fullName evidence="5">RING-type domain-containing protein</fullName>
    </recommendedName>
</protein>
<evidence type="ECO:0000313" key="6">
    <source>
        <dbReference type="EMBL" id="PHT69690.1"/>
    </source>
</evidence>
<evidence type="ECO:0000256" key="1">
    <source>
        <dbReference type="ARBA" id="ARBA00022723"/>
    </source>
</evidence>
<dbReference type="PROSITE" id="PS00518">
    <property type="entry name" value="ZF_RING_1"/>
    <property type="match status" value="1"/>
</dbReference>
<keyword evidence="3" id="KW-0862">Zinc</keyword>
<dbReference type="Gene3D" id="3.30.40.10">
    <property type="entry name" value="Zinc/RING finger domain, C3HC4 (zinc finger)"/>
    <property type="match status" value="1"/>
</dbReference>
<dbReference type="InterPro" id="IPR056247">
    <property type="entry name" value="KH_DEAH11/12_2nd"/>
</dbReference>
<dbReference type="GO" id="GO:0031624">
    <property type="term" value="F:ubiquitin conjugating enzyme binding"/>
    <property type="evidence" value="ECO:0000318"/>
    <property type="project" value="GO_Central"/>
</dbReference>
<dbReference type="SUPFAM" id="SSF57850">
    <property type="entry name" value="RING/U-box"/>
    <property type="match status" value="1"/>
</dbReference>
<dbReference type="GO" id="GO:0008270">
    <property type="term" value="F:zinc ion binding"/>
    <property type="evidence" value="ECO:0007669"/>
    <property type="project" value="UniProtKB-KW"/>
</dbReference>
<dbReference type="EMBL" id="AYRZ02000010">
    <property type="protein sequence ID" value="PHT69690.1"/>
    <property type="molecule type" value="Genomic_DNA"/>
</dbReference>
<reference evidence="6 7" key="1">
    <citation type="journal article" date="2014" name="Nat. Genet.">
        <title>Genome sequence of the hot pepper provides insights into the evolution of pungency in Capsicum species.</title>
        <authorList>
            <person name="Kim S."/>
            <person name="Park M."/>
            <person name="Yeom S.I."/>
            <person name="Kim Y.M."/>
            <person name="Lee J.M."/>
            <person name="Lee H.A."/>
            <person name="Seo E."/>
            <person name="Choi J."/>
            <person name="Cheong K."/>
            <person name="Kim K.T."/>
            <person name="Jung K."/>
            <person name="Lee G.W."/>
            <person name="Oh S.K."/>
            <person name="Bae C."/>
            <person name="Kim S.B."/>
            <person name="Lee H.Y."/>
            <person name="Kim S.Y."/>
            <person name="Kim M.S."/>
            <person name="Kang B.C."/>
            <person name="Jo Y.D."/>
            <person name="Yang H.B."/>
            <person name="Jeong H.J."/>
            <person name="Kang W.H."/>
            <person name="Kwon J.K."/>
            <person name="Shin C."/>
            <person name="Lim J.Y."/>
            <person name="Park J.H."/>
            <person name="Huh J.H."/>
            <person name="Kim J.S."/>
            <person name="Kim B.D."/>
            <person name="Cohen O."/>
            <person name="Paran I."/>
            <person name="Suh M.C."/>
            <person name="Lee S.B."/>
            <person name="Kim Y.K."/>
            <person name="Shin Y."/>
            <person name="Noh S.J."/>
            <person name="Park J."/>
            <person name="Seo Y.S."/>
            <person name="Kwon S.Y."/>
            <person name="Kim H.A."/>
            <person name="Park J.M."/>
            <person name="Kim H.J."/>
            <person name="Choi S.B."/>
            <person name="Bosland P.W."/>
            <person name="Reeves G."/>
            <person name="Jo S.H."/>
            <person name="Lee B.W."/>
            <person name="Cho H.T."/>
            <person name="Choi H.S."/>
            <person name="Lee M.S."/>
            <person name="Yu Y."/>
            <person name="Do Choi Y."/>
            <person name="Park B.S."/>
            <person name="van Deynze A."/>
            <person name="Ashrafi H."/>
            <person name="Hill T."/>
            <person name="Kim W.T."/>
            <person name="Pai H.S."/>
            <person name="Ahn H.K."/>
            <person name="Yeam I."/>
            <person name="Giovannoni J.J."/>
            <person name="Rose J.K."/>
            <person name="Sorensen I."/>
            <person name="Lee S.J."/>
            <person name="Kim R.W."/>
            <person name="Choi I.Y."/>
            <person name="Choi B.S."/>
            <person name="Lim J.S."/>
            <person name="Lee Y.H."/>
            <person name="Choi D."/>
        </authorList>
    </citation>
    <scope>NUCLEOTIDE SEQUENCE [LARGE SCALE GENOMIC DNA]</scope>
    <source>
        <strain evidence="7">cv. CM334</strain>
    </source>
</reference>
<proteinExistence type="predicted"/>
<dbReference type="STRING" id="4072.A0A2G2YIZ0"/>
<comment type="caution">
    <text evidence="6">The sequence shown here is derived from an EMBL/GenBank/DDBJ whole genome shotgun (WGS) entry which is preliminary data.</text>
</comment>
<evidence type="ECO:0000256" key="2">
    <source>
        <dbReference type="ARBA" id="ARBA00022771"/>
    </source>
</evidence>
<dbReference type="PROSITE" id="PS50089">
    <property type="entry name" value="ZF_RING_2"/>
    <property type="match status" value="1"/>
</dbReference>
<dbReference type="InterPro" id="IPR013083">
    <property type="entry name" value="Znf_RING/FYVE/PHD"/>
</dbReference>
<gene>
    <name evidence="6" type="ORF">T459_24794</name>
</gene>
<evidence type="ECO:0000256" key="3">
    <source>
        <dbReference type="ARBA" id="ARBA00022833"/>
    </source>
</evidence>
<dbReference type="InterPro" id="IPR017907">
    <property type="entry name" value="Znf_RING_CS"/>
</dbReference>
<reference evidence="6 7" key="2">
    <citation type="journal article" date="2017" name="Genome Biol.">
        <title>New reference genome sequences of hot pepper reveal the massive evolution of plant disease-resistance genes by retroduplication.</title>
        <authorList>
            <person name="Kim S."/>
            <person name="Park J."/>
            <person name="Yeom S.I."/>
            <person name="Kim Y.M."/>
            <person name="Seo E."/>
            <person name="Kim K.T."/>
            <person name="Kim M.S."/>
            <person name="Lee J.M."/>
            <person name="Cheong K."/>
            <person name="Shin H.S."/>
            <person name="Kim S.B."/>
            <person name="Han K."/>
            <person name="Lee J."/>
            <person name="Park M."/>
            <person name="Lee H.A."/>
            <person name="Lee H.Y."/>
            <person name="Lee Y."/>
            <person name="Oh S."/>
            <person name="Lee J.H."/>
            <person name="Choi E."/>
            <person name="Choi E."/>
            <person name="Lee S.E."/>
            <person name="Jeon J."/>
            <person name="Kim H."/>
            <person name="Choi G."/>
            <person name="Song H."/>
            <person name="Lee J."/>
            <person name="Lee S.C."/>
            <person name="Kwon J.K."/>
            <person name="Lee H.Y."/>
            <person name="Koo N."/>
            <person name="Hong Y."/>
            <person name="Kim R.W."/>
            <person name="Kang W.H."/>
            <person name="Huh J.H."/>
            <person name="Kang B.C."/>
            <person name="Yang T.J."/>
            <person name="Lee Y.H."/>
            <person name="Bennetzen J.L."/>
            <person name="Choi D."/>
        </authorList>
    </citation>
    <scope>NUCLEOTIDE SEQUENCE [LARGE SCALE GENOMIC DNA]</scope>
    <source>
        <strain evidence="7">cv. CM334</strain>
    </source>
</reference>
<keyword evidence="7" id="KW-1185">Reference proteome</keyword>
<evidence type="ECO:0000256" key="4">
    <source>
        <dbReference type="PROSITE-ProRule" id="PRU00175"/>
    </source>
</evidence>
<dbReference type="GO" id="GO:0061630">
    <property type="term" value="F:ubiquitin protein ligase activity"/>
    <property type="evidence" value="ECO:0000318"/>
    <property type="project" value="GO_Central"/>
</dbReference>
<accession>A0A2G2YIZ0</accession>
<dbReference type="GO" id="GO:0000151">
    <property type="term" value="C:ubiquitin ligase complex"/>
    <property type="evidence" value="ECO:0000318"/>
    <property type="project" value="GO_Central"/>
</dbReference>
<dbReference type="Gramene" id="PHT69690">
    <property type="protein sequence ID" value="PHT69690"/>
    <property type="gene ID" value="T459_24794"/>
</dbReference>
<dbReference type="Pfam" id="PF24641">
    <property type="entry name" value="KH_DEAH11_2nd"/>
    <property type="match status" value="1"/>
</dbReference>
<sequence length="208" mass="23683">MRGKIVQHVDITPTVVQLLFSLEGISIMRTVHRETRSNIHLDKHSMHVRIFFSSDNVDRDEQRFIDSPLAVHENLSVLKEKVSGEEFSLNTKRHCICINDTKEMKQSVEDIISEIAQSSFLTQTKGDEAHCAICFCKMEDPYRLEACTHAFCCSCLLEQCESAIKSQEGFPMCYLHSGCGESFLLTDLKSLLSTEKLKELFKAFLEAL</sequence>
<evidence type="ECO:0000313" key="7">
    <source>
        <dbReference type="Proteomes" id="UP000222542"/>
    </source>
</evidence>
<feature type="domain" description="RING-type" evidence="5">
    <location>
        <begin position="131"/>
        <end position="173"/>
    </location>
</feature>
<keyword evidence="2 4" id="KW-0863">Zinc-finger</keyword>
<keyword evidence="1" id="KW-0479">Metal-binding</keyword>
<name>A0A2G2YIZ0_CAPAN</name>
<dbReference type="InterPro" id="IPR001841">
    <property type="entry name" value="Znf_RING"/>
</dbReference>
<evidence type="ECO:0000259" key="5">
    <source>
        <dbReference type="PROSITE" id="PS50089"/>
    </source>
</evidence>
<dbReference type="GO" id="GO:0005737">
    <property type="term" value="C:cytoplasm"/>
    <property type="evidence" value="ECO:0000318"/>
    <property type="project" value="GO_Central"/>
</dbReference>
<dbReference type="GO" id="GO:0006511">
    <property type="term" value="P:ubiquitin-dependent protein catabolic process"/>
    <property type="evidence" value="ECO:0000318"/>
    <property type="project" value="GO_Central"/>
</dbReference>